<sequence length="83" mass="7850">MHGMHKLALVAMLPVGLALAGCGESKLDRGLSGGAIGAGVGAAGGALTGNTLGGAVLGGAAGAATGVLTDEDDVDLGRPVWKR</sequence>
<evidence type="ECO:0000313" key="2">
    <source>
        <dbReference type="Proteomes" id="UP001301140"/>
    </source>
</evidence>
<reference evidence="1 2" key="1">
    <citation type="submission" date="2023-03" db="EMBL/GenBank/DDBJ databases">
        <title>YIM 152171 draft genome.</title>
        <authorList>
            <person name="Yang Z."/>
        </authorList>
    </citation>
    <scope>NUCLEOTIDE SEQUENCE [LARGE SCALE GENOMIC DNA]</scope>
    <source>
        <strain evidence="1 2">YIM 152171</strain>
    </source>
</reference>
<dbReference type="AlphaFoldDB" id="A0AAP3V0H4"/>
<proteinExistence type="predicted"/>
<protein>
    <recommendedName>
        <fullName evidence="3">Glycine zipper domain-containing protein</fullName>
    </recommendedName>
</protein>
<accession>A0AAP3V0H4</accession>
<gene>
    <name evidence="1" type="ORF">PZ740_07180</name>
</gene>
<dbReference type="PROSITE" id="PS51257">
    <property type="entry name" value="PROKAR_LIPOPROTEIN"/>
    <property type="match status" value="1"/>
</dbReference>
<keyword evidence="2" id="KW-1185">Reference proteome</keyword>
<name>A0AAP3V0H4_9PROT</name>
<comment type="caution">
    <text evidence="1">The sequence shown here is derived from an EMBL/GenBank/DDBJ whole genome shotgun (WGS) entry which is preliminary data.</text>
</comment>
<dbReference type="EMBL" id="JARGEQ010000073">
    <property type="protein sequence ID" value="MDF1586164.1"/>
    <property type="molecule type" value="Genomic_DNA"/>
</dbReference>
<evidence type="ECO:0000313" key="1">
    <source>
        <dbReference type="EMBL" id="MDF1586164.1"/>
    </source>
</evidence>
<dbReference type="RefSeq" id="WP_327788580.1">
    <property type="nucleotide sequence ID" value="NZ_JARGEQ010000073.1"/>
</dbReference>
<organism evidence="1 2">
    <name type="scientific">Marinimicrococcus flavescens</name>
    <dbReference type="NCBI Taxonomy" id="3031815"/>
    <lineage>
        <taxon>Bacteria</taxon>
        <taxon>Pseudomonadati</taxon>
        <taxon>Pseudomonadota</taxon>
        <taxon>Alphaproteobacteria</taxon>
        <taxon>Geminicoccales</taxon>
        <taxon>Geminicoccaceae</taxon>
        <taxon>Marinimicrococcus</taxon>
    </lineage>
</organism>
<evidence type="ECO:0008006" key="3">
    <source>
        <dbReference type="Google" id="ProtNLM"/>
    </source>
</evidence>
<dbReference type="Proteomes" id="UP001301140">
    <property type="component" value="Unassembled WGS sequence"/>
</dbReference>